<dbReference type="InterPro" id="IPR049453">
    <property type="entry name" value="Memb_transporter_dom"/>
</dbReference>
<dbReference type="OrthoDB" id="581879at2"/>
<feature type="transmembrane region" description="Helical" evidence="5">
    <location>
        <begin position="319"/>
        <end position="337"/>
    </location>
</feature>
<feature type="transmembrane region" description="Helical" evidence="5">
    <location>
        <begin position="286"/>
        <end position="307"/>
    </location>
</feature>
<evidence type="ECO:0000256" key="5">
    <source>
        <dbReference type="SAM" id="Phobius"/>
    </source>
</evidence>
<accession>A0A2U8QWH6</accession>
<reference evidence="7 8" key="1">
    <citation type="submission" date="2018-05" db="EMBL/GenBank/DDBJ databases">
        <title>Flavobacterium sp. MEBiC07310.</title>
        <authorList>
            <person name="Baek K."/>
        </authorList>
    </citation>
    <scope>NUCLEOTIDE SEQUENCE [LARGE SCALE GENOMIC DNA]</scope>
    <source>
        <strain evidence="7 8">MEBiC07310</strain>
    </source>
</reference>
<feature type="domain" description="Integral membrane bound transporter" evidence="6">
    <location>
        <begin position="206"/>
        <end position="331"/>
    </location>
</feature>
<dbReference type="Pfam" id="PF13515">
    <property type="entry name" value="FUSC_2"/>
    <property type="match status" value="1"/>
</dbReference>
<dbReference type="AlphaFoldDB" id="A0A2U8QWH6"/>
<feature type="transmembrane region" description="Helical" evidence="5">
    <location>
        <begin position="73"/>
        <end position="93"/>
    </location>
</feature>
<feature type="transmembrane region" description="Helical" evidence="5">
    <location>
        <begin position="24"/>
        <end position="44"/>
    </location>
</feature>
<sequence length="362" mass="40442">MSDFLEIVKAEAKSLLTLKKTERLWHVPLLASLCVGLPLLVGYFTDRLDYGLLSCMAGLVILYLPTTSVARRMITLLSCSFGFMISFTIGVLFSFNPYISALVLGLFTVGVHWVVRYFDMKPPGSFFFVMIASIASCMPFDFDVVPLKVGLVGMGAMLACLLALFYSIFITKNRQFAKDELILLKKNSTAAIFESLIIGTFIGISLLTGKLLELTNPYWLPISCMAVLQGVSLQHVWSRSFQRILGTFIGLGLAWGLVSLHFEALGICLTIMILQFIIEMLVVRHYGLAVIFITPLTIFLAEAGGTALSHANDLIETRFFDILIGSLIGAIAGYFLYHEKLRRTTERQIRKTKVSFWLKKRN</sequence>
<dbReference type="RefSeq" id="WP_109569918.1">
    <property type="nucleotide sequence ID" value="NZ_CP029463.1"/>
</dbReference>
<dbReference type="EMBL" id="CP029463">
    <property type="protein sequence ID" value="AWM14560.1"/>
    <property type="molecule type" value="Genomic_DNA"/>
</dbReference>
<proteinExistence type="predicted"/>
<feature type="transmembrane region" description="Helical" evidence="5">
    <location>
        <begin position="125"/>
        <end position="142"/>
    </location>
</feature>
<evidence type="ECO:0000256" key="2">
    <source>
        <dbReference type="ARBA" id="ARBA00022692"/>
    </source>
</evidence>
<evidence type="ECO:0000313" key="8">
    <source>
        <dbReference type="Proteomes" id="UP000245429"/>
    </source>
</evidence>
<evidence type="ECO:0000256" key="3">
    <source>
        <dbReference type="ARBA" id="ARBA00022989"/>
    </source>
</evidence>
<keyword evidence="8" id="KW-1185">Reference proteome</keyword>
<feature type="transmembrane region" description="Helical" evidence="5">
    <location>
        <begin position="50"/>
        <end position="66"/>
    </location>
</feature>
<feature type="transmembrane region" description="Helical" evidence="5">
    <location>
        <begin position="249"/>
        <end position="274"/>
    </location>
</feature>
<dbReference type="GO" id="GO:0016020">
    <property type="term" value="C:membrane"/>
    <property type="evidence" value="ECO:0007669"/>
    <property type="project" value="UniProtKB-SubCell"/>
</dbReference>
<keyword evidence="2 5" id="KW-0812">Transmembrane</keyword>
<gene>
    <name evidence="7" type="ORF">DI487_12310</name>
</gene>
<dbReference type="Proteomes" id="UP000245429">
    <property type="component" value="Chromosome"/>
</dbReference>
<feature type="transmembrane region" description="Helical" evidence="5">
    <location>
        <begin position="190"/>
        <end position="212"/>
    </location>
</feature>
<protein>
    <submittedName>
        <fullName evidence="7">FUSC family protein</fullName>
    </submittedName>
</protein>
<evidence type="ECO:0000256" key="1">
    <source>
        <dbReference type="ARBA" id="ARBA00004141"/>
    </source>
</evidence>
<organism evidence="7 8">
    <name type="scientific">Flavobacterium sediminis</name>
    <dbReference type="NCBI Taxonomy" id="2201181"/>
    <lineage>
        <taxon>Bacteria</taxon>
        <taxon>Pseudomonadati</taxon>
        <taxon>Bacteroidota</taxon>
        <taxon>Flavobacteriia</taxon>
        <taxon>Flavobacteriales</taxon>
        <taxon>Flavobacteriaceae</taxon>
        <taxon>Flavobacterium</taxon>
    </lineage>
</organism>
<evidence type="ECO:0000313" key="7">
    <source>
        <dbReference type="EMBL" id="AWM14560.1"/>
    </source>
</evidence>
<dbReference type="KEGG" id="fse:DI487_12310"/>
<feature type="transmembrane region" description="Helical" evidence="5">
    <location>
        <begin position="148"/>
        <end position="169"/>
    </location>
</feature>
<evidence type="ECO:0000256" key="4">
    <source>
        <dbReference type="ARBA" id="ARBA00023136"/>
    </source>
</evidence>
<feature type="transmembrane region" description="Helical" evidence="5">
    <location>
        <begin position="99"/>
        <end position="118"/>
    </location>
</feature>
<keyword evidence="4 5" id="KW-0472">Membrane</keyword>
<evidence type="ECO:0000259" key="6">
    <source>
        <dbReference type="Pfam" id="PF13515"/>
    </source>
</evidence>
<name>A0A2U8QWH6_9FLAO</name>
<comment type="subcellular location">
    <subcellularLocation>
        <location evidence="1">Membrane</location>
        <topology evidence="1">Multi-pass membrane protein</topology>
    </subcellularLocation>
</comment>
<keyword evidence="3 5" id="KW-1133">Transmembrane helix</keyword>